<evidence type="ECO:0000313" key="3">
    <source>
        <dbReference type="Proteomes" id="UP001447188"/>
    </source>
</evidence>
<feature type="non-terminal residue" evidence="2">
    <location>
        <position position="276"/>
    </location>
</feature>
<dbReference type="EMBL" id="JBBBZM010000514">
    <property type="protein sequence ID" value="KAL0630558.1"/>
    <property type="molecule type" value="Genomic_DNA"/>
</dbReference>
<feature type="compositionally biased region" description="Low complexity" evidence="1">
    <location>
        <begin position="99"/>
        <end position="117"/>
    </location>
</feature>
<feature type="region of interest" description="Disordered" evidence="1">
    <location>
        <begin position="63"/>
        <end position="140"/>
    </location>
</feature>
<name>A0ABR3G3W8_9PEZI</name>
<protein>
    <submittedName>
        <fullName evidence="2">Uncharacterized protein</fullName>
    </submittedName>
</protein>
<sequence length="276" mass="29165">MAYNRLNVSQKAIFDRSSPKFSTPSELSTALLSAVGPTIRPEFHTVLWSLYRALTPQHNATIVQSGQSSDPLSNWSPTPPPPAPLSTFRFRPTHGAFTPSSQRSASPSKRSRASSQSPDPPGPDEIALSSTNTTAERSTPEASLIAQVASLVELIQALGKDLTATQAQVLSLTNTLRSRGPAPAPTKPAPPPPPPPAPKATKPSFAAVAASGPAAPSNQWQIATKKAKKVRPEPLFKPDYTKVNRELIIELSSPIPSGVSDYAIITAANKALASTE</sequence>
<evidence type="ECO:0000256" key="1">
    <source>
        <dbReference type="SAM" id="MobiDB-lite"/>
    </source>
</evidence>
<dbReference type="Proteomes" id="UP001447188">
    <property type="component" value="Unassembled WGS sequence"/>
</dbReference>
<reference evidence="2 3" key="1">
    <citation type="submission" date="2024-02" db="EMBL/GenBank/DDBJ databases">
        <title>Discinaceae phylogenomics.</title>
        <authorList>
            <person name="Dirks A.C."/>
            <person name="James T.Y."/>
        </authorList>
    </citation>
    <scope>NUCLEOTIDE SEQUENCE [LARGE SCALE GENOMIC DNA]</scope>
    <source>
        <strain evidence="2 3">ACD0624</strain>
    </source>
</reference>
<evidence type="ECO:0000313" key="2">
    <source>
        <dbReference type="EMBL" id="KAL0630558.1"/>
    </source>
</evidence>
<feature type="compositionally biased region" description="Pro residues" evidence="1">
    <location>
        <begin position="182"/>
        <end position="198"/>
    </location>
</feature>
<comment type="caution">
    <text evidence="2">The sequence shown here is derived from an EMBL/GenBank/DDBJ whole genome shotgun (WGS) entry which is preliminary data.</text>
</comment>
<accession>A0ABR3G3W8</accession>
<feature type="region of interest" description="Disordered" evidence="1">
    <location>
        <begin position="176"/>
        <end position="229"/>
    </location>
</feature>
<feature type="compositionally biased region" description="Polar residues" evidence="1">
    <location>
        <begin position="128"/>
        <end position="140"/>
    </location>
</feature>
<keyword evidence="3" id="KW-1185">Reference proteome</keyword>
<feature type="compositionally biased region" description="Low complexity" evidence="1">
    <location>
        <begin position="199"/>
        <end position="217"/>
    </location>
</feature>
<organism evidence="2 3">
    <name type="scientific">Discina gigas</name>
    <dbReference type="NCBI Taxonomy" id="1032678"/>
    <lineage>
        <taxon>Eukaryota</taxon>
        <taxon>Fungi</taxon>
        <taxon>Dikarya</taxon>
        <taxon>Ascomycota</taxon>
        <taxon>Pezizomycotina</taxon>
        <taxon>Pezizomycetes</taxon>
        <taxon>Pezizales</taxon>
        <taxon>Discinaceae</taxon>
        <taxon>Discina</taxon>
    </lineage>
</organism>
<gene>
    <name evidence="2" type="ORF">Q9L58_010597</name>
</gene>
<proteinExistence type="predicted"/>